<evidence type="ECO:0000313" key="1">
    <source>
        <dbReference type="EMBL" id="KAA8817047.1"/>
    </source>
</evidence>
<dbReference type="InterPro" id="IPR035901">
    <property type="entry name" value="GIY-YIG_endonuc_sf"/>
</dbReference>
<evidence type="ECO:0000313" key="2">
    <source>
        <dbReference type="Proteomes" id="UP000326060"/>
    </source>
</evidence>
<dbReference type="Proteomes" id="UP000326060">
    <property type="component" value="Unassembled WGS sequence"/>
</dbReference>
<dbReference type="EMBL" id="RZJP01000001">
    <property type="protein sequence ID" value="KAA8817047.1"/>
    <property type="molecule type" value="Genomic_DNA"/>
</dbReference>
<reference evidence="1 2" key="1">
    <citation type="journal article" date="2019" name="Syst. Appl. Microbiol.">
        <title>Characterization of Bifidobacterium species in feaces of the Egyptian fruit bat: Description of B. vespertilionis sp. nov. and B. rousetti sp. nov.</title>
        <authorList>
            <person name="Modesto M."/>
            <person name="Satti M."/>
            <person name="Watanabe K."/>
            <person name="Puglisi E."/>
            <person name="Morelli L."/>
            <person name="Huang C.-H."/>
            <person name="Liou J.-S."/>
            <person name="Miyashita M."/>
            <person name="Tamura T."/>
            <person name="Saito S."/>
            <person name="Mori K."/>
            <person name="Huang L."/>
            <person name="Sciavilla P."/>
            <person name="Sandri C."/>
            <person name="Spiezio C."/>
            <person name="Vitali F."/>
            <person name="Cavalieri D."/>
            <person name="Perpetuini G."/>
            <person name="Tofalo R."/>
            <person name="Bonetti A."/>
            <person name="Arita M."/>
            <person name="Mattarelli P."/>
        </authorList>
    </citation>
    <scope>NUCLEOTIDE SEQUENCE [LARGE SCALE GENOMIC DNA]</scope>
    <source>
        <strain evidence="1 2">RST27</strain>
    </source>
</reference>
<dbReference type="AlphaFoldDB" id="A0A5M9ZD53"/>
<gene>
    <name evidence="1" type="ORF">EMB92_00065</name>
</gene>
<sequence>MMLGTVDLMRSAGIDPNDVVLIRHTEGMVGKYARLGYLRERTGTQTESFIGRGKTYWMTFMGEPGGVTRFVALYRMVGTKLYRPGMLPDDYPNQEFKPGDFLYDLEPCDLFAEYENRLTVDWGGAYVSWAQNGTNDKRIVSIEERKPQFPGFDSLLLSFDDLSDIVGSPELYSAYRDAMSQVSAVYLVVDKVSGQQYVGSAYGENGLWGRWSEYANTNGQGGNKLMRELMTAHPDRYRDLQYTVLRVLDKTTPVTDVIALEGLFKQKLGSRAFGLNAN</sequence>
<accession>A0A5M9ZD53</accession>
<dbReference type="SUPFAM" id="SSF82771">
    <property type="entry name" value="GIY-YIG endonuclease"/>
    <property type="match status" value="1"/>
</dbReference>
<proteinExistence type="predicted"/>
<name>A0A5M9ZD53_9BIFI</name>
<dbReference type="RefSeq" id="WP_150393367.1">
    <property type="nucleotide sequence ID" value="NZ_RZJP01000001.1"/>
</dbReference>
<organism evidence="1 2">
    <name type="scientific">Bifidobacterium callitrichos</name>
    <dbReference type="NCBI Taxonomy" id="762209"/>
    <lineage>
        <taxon>Bacteria</taxon>
        <taxon>Bacillati</taxon>
        <taxon>Actinomycetota</taxon>
        <taxon>Actinomycetes</taxon>
        <taxon>Bifidobacteriales</taxon>
        <taxon>Bifidobacteriaceae</taxon>
        <taxon>Bifidobacterium</taxon>
    </lineage>
</organism>
<dbReference type="Gene3D" id="3.40.1440.10">
    <property type="entry name" value="GIY-YIG endonuclease"/>
    <property type="match status" value="1"/>
</dbReference>
<protein>
    <submittedName>
        <fullName evidence="1">GIY-YIG nuclease family protein</fullName>
    </submittedName>
</protein>
<comment type="caution">
    <text evidence="1">The sequence shown here is derived from an EMBL/GenBank/DDBJ whole genome shotgun (WGS) entry which is preliminary data.</text>
</comment>
<dbReference type="CDD" id="cd10446">
    <property type="entry name" value="GIY-YIG_unchar_1"/>
    <property type="match status" value="1"/>
</dbReference>